<organism evidence="1 2">
    <name type="scientific">Bradyrhizobium niftali</name>
    <dbReference type="NCBI Taxonomy" id="2560055"/>
    <lineage>
        <taxon>Bacteria</taxon>
        <taxon>Pseudomonadati</taxon>
        <taxon>Pseudomonadota</taxon>
        <taxon>Alphaproteobacteria</taxon>
        <taxon>Hyphomicrobiales</taxon>
        <taxon>Nitrobacteraceae</taxon>
        <taxon>Bradyrhizobium</taxon>
    </lineage>
</organism>
<reference evidence="1 2" key="1">
    <citation type="submission" date="2019-03" db="EMBL/GenBank/DDBJ databases">
        <title>Bradyrhizobium diversity isolated from nodules of Chamaecrista fasciculata.</title>
        <authorList>
            <person name="Klepa M.S."/>
            <person name="Urquiaga M.O."/>
            <person name="Hungria M."/>
            <person name="Delamuta J.R."/>
        </authorList>
    </citation>
    <scope>NUCLEOTIDE SEQUENCE [LARGE SCALE GENOMIC DNA]</scope>
    <source>
        <strain evidence="1 2">CNPSo 3448</strain>
    </source>
</reference>
<protein>
    <submittedName>
        <fullName evidence="1">Uncharacterized protein</fullName>
    </submittedName>
</protein>
<dbReference type="Proteomes" id="UP000297966">
    <property type="component" value="Unassembled WGS sequence"/>
</dbReference>
<proteinExistence type="predicted"/>
<dbReference type="AlphaFoldDB" id="A0A4Y9LEA3"/>
<name>A0A4Y9LEA3_9BRAD</name>
<comment type="caution">
    <text evidence="1">The sequence shown here is derived from an EMBL/GenBank/DDBJ whole genome shotgun (WGS) entry which is preliminary data.</text>
</comment>
<evidence type="ECO:0000313" key="1">
    <source>
        <dbReference type="EMBL" id="TFV41246.1"/>
    </source>
</evidence>
<sequence length="158" mass="17051">MHSRAKALLFGHRSSEDIATALRGRGLAAGETEIIESTDTAKALCFAIKGRSNFKHTMWLFAGEIDGDGYALVMIGAAGSGPAILEGIAKEFGGYVCRRDDGLTPWTAVEPERRLSQEQIDTMVKVLEAQARRADFISDWRPAAASSAPGLRRGSDVR</sequence>
<dbReference type="RefSeq" id="WP_135178277.1">
    <property type="nucleotide sequence ID" value="NZ_SPQT01000030.1"/>
</dbReference>
<keyword evidence="2" id="KW-1185">Reference proteome</keyword>
<accession>A0A4Y9LEA3</accession>
<gene>
    <name evidence="1" type="ORF">E4K65_36875</name>
</gene>
<dbReference type="EMBL" id="SPQT01000030">
    <property type="protein sequence ID" value="TFV41246.1"/>
    <property type="molecule type" value="Genomic_DNA"/>
</dbReference>
<evidence type="ECO:0000313" key="2">
    <source>
        <dbReference type="Proteomes" id="UP000297966"/>
    </source>
</evidence>